<feature type="region of interest" description="Disordered" evidence="1">
    <location>
        <begin position="1"/>
        <end position="79"/>
    </location>
</feature>
<accession>A0A1I5HFP0</accession>
<evidence type="ECO:0000313" key="2">
    <source>
        <dbReference type="EMBL" id="SFO47104.1"/>
    </source>
</evidence>
<evidence type="ECO:0000313" key="3">
    <source>
        <dbReference type="Proteomes" id="UP000183642"/>
    </source>
</evidence>
<gene>
    <name evidence="2" type="ORF">SAMN05660359_03682</name>
</gene>
<sequence length="305" mass="32177">MPPRRHGVGGSAALLLGHSREARGRCPLATPAPDGWMAARRQDEDQDREGTGRHPGDLRARELARQPPDPAHGRPGLLSRWTALPGFAPRRCRASRCASSPAAPGVLPARMPDPAVGGGVAQRCSPDDLPPWRSGWRTCWRPSGGTCEPPSRRRGPSSSTAGRCGTPAEGPDRLPGPNTTWLRCGVDADATATGRLLTSGSRQPPGPMTCRGRSCTPPSRSRTVGHGPAADPSGGRCRRVVLERRAVHRSTEGSAGDPDDPDDLLGAPDGDSSPDDGSARDHVGGSHGISQGNRRVTWRRRLLPA</sequence>
<feature type="compositionally biased region" description="Basic and acidic residues" evidence="1">
    <location>
        <begin position="240"/>
        <end position="251"/>
    </location>
</feature>
<feature type="region of interest" description="Disordered" evidence="1">
    <location>
        <begin position="196"/>
        <end position="305"/>
    </location>
</feature>
<proteinExistence type="predicted"/>
<evidence type="ECO:0000256" key="1">
    <source>
        <dbReference type="SAM" id="MobiDB-lite"/>
    </source>
</evidence>
<dbReference type="Proteomes" id="UP000183642">
    <property type="component" value="Unassembled WGS sequence"/>
</dbReference>
<reference evidence="3" key="1">
    <citation type="submission" date="2016-10" db="EMBL/GenBank/DDBJ databases">
        <authorList>
            <person name="Varghese N."/>
            <person name="Submissions S."/>
        </authorList>
    </citation>
    <scope>NUCLEOTIDE SEQUENCE [LARGE SCALE GENOMIC DNA]</scope>
    <source>
        <strain evidence="3">DSM 43161</strain>
    </source>
</reference>
<dbReference type="EMBL" id="FOWE01000009">
    <property type="protein sequence ID" value="SFO47104.1"/>
    <property type="molecule type" value="Genomic_DNA"/>
</dbReference>
<feature type="region of interest" description="Disordered" evidence="1">
    <location>
        <begin position="135"/>
        <end position="179"/>
    </location>
</feature>
<organism evidence="2 3">
    <name type="scientific">Geodermatophilus obscurus</name>
    <dbReference type="NCBI Taxonomy" id="1861"/>
    <lineage>
        <taxon>Bacteria</taxon>
        <taxon>Bacillati</taxon>
        <taxon>Actinomycetota</taxon>
        <taxon>Actinomycetes</taxon>
        <taxon>Geodermatophilales</taxon>
        <taxon>Geodermatophilaceae</taxon>
        <taxon>Geodermatophilus</taxon>
    </lineage>
</organism>
<protein>
    <submittedName>
        <fullName evidence="2">Uncharacterized protein</fullName>
    </submittedName>
</protein>
<feature type="compositionally biased region" description="Basic and acidic residues" evidence="1">
    <location>
        <begin position="40"/>
        <end position="64"/>
    </location>
</feature>
<dbReference type="AlphaFoldDB" id="A0A1I5HFP0"/>
<keyword evidence="3" id="KW-1185">Reference proteome</keyword>
<feature type="compositionally biased region" description="Basic residues" evidence="1">
    <location>
        <begin position="296"/>
        <end position="305"/>
    </location>
</feature>
<name>A0A1I5HFP0_9ACTN</name>